<keyword evidence="3" id="KW-0997">Cell inner membrane</keyword>
<dbReference type="PANTHER" id="PTHR30625:SF3">
    <property type="entry name" value="TOL-PAL SYSTEM PROTEIN TOLQ"/>
    <property type="match status" value="1"/>
</dbReference>
<keyword evidence="8" id="KW-0131">Cell cycle</keyword>
<comment type="subcellular location">
    <subcellularLocation>
        <location evidence="1">Cell membrane</location>
        <topology evidence="1">Multi-pass membrane protein</topology>
    </subcellularLocation>
    <subcellularLocation>
        <location evidence="9">Membrane</location>
        <topology evidence="9">Multi-pass membrane protein</topology>
    </subcellularLocation>
</comment>
<feature type="transmembrane region" description="Helical" evidence="10">
    <location>
        <begin position="192"/>
        <end position="217"/>
    </location>
</feature>
<keyword evidence="4" id="KW-0132">Cell division</keyword>
<accession>A0ABS7MIT2</accession>
<evidence type="ECO:0000313" key="12">
    <source>
        <dbReference type="EMBL" id="MBY4637981.1"/>
    </source>
</evidence>
<keyword evidence="6 10" id="KW-1133">Transmembrane helix</keyword>
<protein>
    <submittedName>
        <fullName evidence="12">Protein TolQ</fullName>
    </submittedName>
</protein>
<evidence type="ECO:0000256" key="5">
    <source>
        <dbReference type="ARBA" id="ARBA00022692"/>
    </source>
</evidence>
<dbReference type="InterPro" id="IPR002898">
    <property type="entry name" value="MotA_ExbB_proton_chnl"/>
</dbReference>
<evidence type="ECO:0000256" key="6">
    <source>
        <dbReference type="ARBA" id="ARBA00022989"/>
    </source>
</evidence>
<sequence length="247" mass="26656">MGRKIHRDHEWRDLPLLDNISLAADAATLSPIALFLQADWIVKAVMIGLLLASIYVWAVIFTHGTGVGRLIGASERFERDFWRAGNIDKFYDENGREELPSAKVLAAGISEWRRSTAGKAVDREGTRERLGIAMNSAVAAEVDRLAEKIGALATIGSVAPFVGLFGTVWGIMRSFTAIAASNNSSLAVVAPGIAEALFATAIGLFAAIPAVIAYNAFSQRLNRLESRLGRFADGLHATFSRELEVDA</sequence>
<feature type="transmembrane region" description="Helical" evidence="10">
    <location>
        <begin position="40"/>
        <end position="61"/>
    </location>
</feature>
<dbReference type="PANTHER" id="PTHR30625">
    <property type="entry name" value="PROTEIN TOLQ"/>
    <property type="match status" value="1"/>
</dbReference>
<gene>
    <name evidence="12" type="primary">tolQ</name>
    <name evidence="12" type="ORF">K5P26_12605</name>
</gene>
<dbReference type="Pfam" id="PF01618">
    <property type="entry name" value="MotA_ExbB"/>
    <property type="match status" value="1"/>
</dbReference>
<dbReference type="InterPro" id="IPR050790">
    <property type="entry name" value="ExbB/TolQ_transport"/>
</dbReference>
<keyword evidence="9" id="KW-0813">Transport</keyword>
<dbReference type="EMBL" id="JAILXK010000002">
    <property type="protein sequence ID" value="MBY4637981.1"/>
    <property type="molecule type" value="Genomic_DNA"/>
</dbReference>
<proteinExistence type="inferred from homology"/>
<evidence type="ECO:0000256" key="8">
    <source>
        <dbReference type="ARBA" id="ARBA00023306"/>
    </source>
</evidence>
<dbReference type="Proteomes" id="UP001166571">
    <property type="component" value="Unassembled WGS sequence"/>
</dbReference>
<dbReference type="InterPro" id="IPR014163">
    <property type="entry name" value="Tol-Pal_TolQ"/>
</dbReference>
<evidence type="ECO:0000256" key="10">
    <source>
        <dbReference type="SAM" id="Phobius"/>
    </source>
</evidence>
<feature type="transmembrane region" description="Helical" evidence="10">
    <location>
        <begin position="149"/>
        <end position="172"/>
    </location>
</feature>
<comment type="caution">
    <text evidence="12">The sequence shown here is derived from an EMBL/GenBank/DDBJ whole genome shotgun (WGS) entry which is preliminary data.</text>
</comment>
<reference evidence="12" key="1">
    <citation type="submission" date="2021-08" db="EMBL/GenBank/DDBJ databases">
        <title>Sphingopyxis panaciterrulae sp. nov., isolated from the surface water of the Yellow Sea.</title>
        <authorList>
            <person name="Gao Z."/>
            <person name="Zhang D."/>
            <person name="Zhang A."/>
        </authorList>
    </citation>
    <scope>NUCLEOTIDE SEQUENCE</scope>
    <source>
        <strain evidence="12">XHP0097</strain>
    </source>
</reference>
<dbReference type="NCBIfam" id="TIGR02796">
    <property type="entry name" value="tolQ"/>
    <property type="match status" value="1"/>
</dbReference>
<evidence type="ECO:0000313" key="13">
    <source>
        <dbReference type="Proteomes" id="UP001166571"/>
    </source>
</evidence>
<evidence type="ECO:0000256" key="3">
    <source>
        <dbReference type="ARBA" id="ARBA00022519"/>
    </source>
</evidence>
<evidence type="ECO:0000256" key="4">
    <source>
        <dbReference type="ARBA" id="ARBA00022618"/>
    </source>
</evidence>
<organism evidence="12 13">
    <name type="scientific">Sphingopyxis jiangsuensis</name>
    <dbReference type="NCBI Taxonomy" id="2871171"/>
    <lineage>
        <taxon>Bacteria</taxon>
        <taxon>Pseudomonadati</taxon>
        <taxon>Pseudomonadota</taxon>
        <taxon>Alphaproteobacteria</taxon>
        <taxon>Sphingomonadales</taxon>
        <taxon>Sphingomonadaceae</taxon>
        <taxon>Sphingopyxis</taxon>
    </lineage>
</organism>
<evidence type="ECO:0000256" key="2">
    <source>
        <dbReference type="ARBA" id="ARBA00022475"/>
    </source>
</evidence>
<feature type="domain" description="MotA/TolQ/ExbB proton channel" evidence="11">
    <location>
        <begin position="100"/>
        <end position="227"/>
    </location>
</feature>
<name>A0ABS7MIT2_9SPHN</name>
<evidence type="ECO:0000256" key="9">
    <source>
        <dbReference type="RuleBase" id="RU004057"/>
    </source>
</evidence>
<comment type="similarity">
    <text evidence="9">Belongs to the exbB/tolQ family.</text>
</comment>
<evidence type="ECO:0000256" key="7">
    <source>
        <dbReference type="ARBA" id="ARBA00023136"/>
    </source>
</evidence>
<keyword evidence="13" id="KW-1185">Reference proteome</keyword>
<keyword evidence="9" id="KW-0653">Protein transport</keyword>
<evidence type="ECO:0000256" key="1">
    <source>
        <dbReference type="ARBA" id="ARBA00004651"/>
    </source>
</evidence>
<evidence type="ECO:0000259" key="11">
    <source>
        <dbReference type="Pfam" id="PF01618"/>
    </source>
</evidence>
<keyword evidence="7 10" id="KW-0472">Membrane</keyword>
<keyword evidence="5 10" id="KW-0812">Transmembrane</keyword>
<keyword evidence="2" id="KW-1003">Cell membrane</keyword>